<dbReference type="AlphaFoldDB" id="A0A9N9P273"/>
<dbReference type="InterPro" id="IPR012337">
    <property type="entry name" value="RNaseH-like_sf"/>
</dbReference>
<dbReference type="Proteomes" id="UP000789759">
    <property type="component" value="Unassembled WGS sequence"/>
</dbReference>
<keyword evidence="2" id="KW-0479">Metal-binding</keyword>
<evidence type="ECO:0000313" key="7">
    <source>
        <dbReference type="EMBL" id="CAG8781250.1"/>
    </source>
</evidence>
<dbReference type="PANTHER" id="PTHR46481">
    <property type="entry name" value="ZINC FINGER BED DOMAIN-CONTAINING PROTEIN 4"/>
    <property type="match status" value="1"/>
</dbReference>
<evidence type="ECO:0000256" key="4">
    <source>
        <dbReference type="ARBA" id="ARBA00022833"/>
    </source>
</evidence>
<accession>A0A9N9P273</accession>
<evidence type="ECO:0000256" key="3">
    <source>
        <dbReference type="ARBA" id="ARBA00022771"/>
    </source>
</evidence>
<gene>
    <name evidence="7" type="ORF">CPELLU_LOCUS16401</name>
</gene>
<evidence type="ECO:0000256" key="5">
    <source>
        <dbReference type="ARBA" id="ARBA00023242"/>
    </source>
</evidence>
<keyword evidence="4" id="KW-0862">Zinc</keyword>
<dbReference type="OrthoDB" id="2420738at2759"/>
<feature type="compositionally biased region" description="Basic and acidic residues" evidence="6">
    <location>
        <begin position="19"/>
        <end position="37"/>
    </location>
</feature>
<dbReference type="PANTHER" id="PTHR46481:SF10">
    <property type="entry name" value="ZINC FINGER BED DOMAIN-CONTAINING PROTEIN 39"/>
    <property type="match status" value="1"/>
</dbReference>
<evidence type="ECO:0000256" key="1">
    <source>
        <dbReference type="ARBA" id="ARBA00004123"/>
    </source>
</evidence>
<evidence type="ECO:0000256" key="2">
    <source>
        <dbReference type="ARBA" id="ARBA00022723"/>
    </source>
</evidence>
<feature type="compositionally biased region" description="Polar residues" evidence="6">
    <location>
        <begin position="1"/>
        <end position="14"/>
    </location>
</feature>
<evidence type="ECO:0000256" key="6">
    <source>
        <dbReference type="SAM" id="MobiDB-lite"/>
    </source>
</evidence>
<dbReference type="GO" id="GO:0005634">
    <property type="term" value="C:nucleus"/>
    <property type="evidence" value="ECO:0007669"/>
    <property type="project" value="UniProtKB-SubCell"/>
</dbReference>
<dbReference type="InterPro" id="IPR052035">
    <property type="entry name" value="ZnF_BED_domain_contain"/>
</dbReference>
<feature type="region of interest" description="Disordered" evidence="6">
    <location>
        <begin position="1"/>
        <end position="43"/>
    </location>
</feature>
<comment type="caution">
    <text evidence="7">The sequence shown here is derived from an EMBL/GenBank/DDBJ whole genome shotgun (WGS) entry which is preliminary data.</text>
</comment>
<dbReference type="SUPFAM" id="SSF53098">
    <property type="entry name" value="Ribonuclease H-like"/>
    <property type="match status" value="1"/>
</dbReference>
<proteinExistence type="predicted"/>
<feature type="non-terminal residue" evidence="7">
    <location>
        <position position="495"/>
    </location>
</feature>
<keyword evidence="3" id="KW-0863">Zinc-finger</keyword>
<dbReference type="EMBL" id="CAJVQA010024135">
    <property type="protein sequence ID" value="CAG8781250.1"/>
    <property type="molecule type" value="Genomic_DNA"/>
</dbReference>
<evidence type="ECO:0000313" key="8">
    <source>
        <dbReference type="Proteomes" id="UP000789759"/>
    </source>
</evidence>
<sequence>FPESVSETSQSSKTLGKRKAGETRLRRNKDGRPKDSVWEDFDTGESDVPFSSTLQGDIPDNLRRHYLIKVAKRNDKINDDSDNKSTLSSSTKPHSYCKPILNEKVNEINKALLKAFVCAGIAFSVIDNPFVRDLFYLLEPGWVPPGRQANQIIQFFKKSHRANRLLRDSIESMKLGSGGLEIYAKTRWASIYGTMSSIVRLKPVFEKILDENRDIISQQAIISLLNDDDDIFYANCHRIASIIQPIKEAIHNLEARTANLADCFVSLGLHKGMFRRICEIAAKFYKSMHNDDVACGILTTQLINYKSGDYPFDFGYDSSKTLSLCWGVIEDDYPYLQNLAKVIFAVVPSQSSCECNFSILRWLYGTYRRCLSSEKIESMAQIHSFYISNLKNELHYYGKELSEGELRDSVLDLTTYADMENNSIELEQDEDVLKSAQSNNDKLEISLIVDFLYANFGGQDNAEELSYTTQRSDNMEFDPVAIVEREFQFFNADLL</sequence>
<keyword evidence="8" id="KW-1185">Reference proteome</keyword>
<organism evidence="7 8">
    <name type="scientific">Cetraspora pellucida</name>
    <dbReference type="NCBI Taxonomy" id="1433469"/>
    <lineage>
        <taxon>Eukaryota</taxon>
        <taxon>Fungi</taxon>
        <taxon>Fungi incertae sedis</taxon>
        <taxon>Mucoromycota</taxon>
        <taxon>Glomeromycotina</taxon>
        <taxon>Glomeromycetes</taxon>
        <taxon>Diversisporales</taxon>
        <taxon>Gigasporaceae</taxon>
        <taxon>Cetraspora</taxon>
    </lineage>
</organism>
<name>A0A9N9P273_9GLOM</name>
<dbReference type="GO" id="GO:0008270">
    <property type="term" value="F:zinc ion binding"/>
    <property type="evidence" value="ECO:0007669"/>
    <property type="project" value="UniProtKB-KW"/>
</dbReference>
<protein>
    <submittedName>
        <fullName evidence="7">5813_t:CDS:1</fullName>
    </submittedName>
</protein>
<comment type="subcellular location">
    <subcellularLocation>
        <location evidence="1">Nucleus</location>
    </subcellularLocation>
</comment>
<reference evidence="7" key="1">
    <citation type="submission" date="2021-06" db="EMBL/GenBank/DDBJ databases">
        <authorList>
            <person name="Kallberg Y."/>
            <person name="Tangrot J."/>
            <person name="Rosling A."/>
        </authorList>
    </citation>
    <scope>NUCLEOTIDE SEQUENCE</scope>
    <source>
        <strain evidence="7">FL966</strain>
    </source>
</reference>
<keyword evidence="5" id="KW-0539">Nucleus</keyword>